<keyword evidence="9" id="KW-1185">Reference proteome</keyword>
<keyword evidence="2 8" id="KW-0378">Hydrolase</keyword>
<dbReference type="PANTHER" id="PTHR43863:SF2">
    <property type="entry name" value="MALTASE-GLUCOAMYLASE"/>
    <property type="match status" value="1"/>
</dbReference>
<dbReference type="EMBL" id="FNRA01000007">
    <property type="protein sequence ID" value="SEA96378.1"/>
    <property type="molecule type" value="Genomic_DNA"/>
</dbReference>
<dbReference type="Gene3D" id="2.60.40.1180">
    <property type="entry name" value="Golgi alpha-mannosidase II"/>
    <property type="match status" value="2"/>
</dbReference>
<dbReference type="InterPro" id="IPR017853">
    <property type="entry name" value="GH"/>
</dbReference>
<keyword evidence="3" id="KW-0732">Signal</keyword>
<dbReference type="Pfam" id="PF13802">
    <property type="entry name" value="Gal_mutarotas_2"/>
    <property type="match status" value="1"/>
</dbReference>
<dbReference type="Proteomes" id="UP000198850">
    <property type="component" value="Unassembled WGS sequence"/>
</dbReference>
<proteinExistence type="inferred from homology"/>
<evidence type="ECO:0000256" key="1">
    <source>
        <dbReference type="ARBA" id="ARBA00007806"/>
    </source>
</evidence>
<dbReference type="InterPro" id="IPR000322">
    <property type="entry name" value="Glyco_hydro_31_TIM"/>
</dbReference>
<dbReference type="InterPro" id="IPR051816">
    <property type="entry name" value="Glycosyl_Hydrolase_31"/>
</dbReference>
<reference evidence="8 9" key="1">
    <citation type="submission" date="2016-10" db="EMBL/GenBank/DDBJ databases">
        <authorList>
            <person name="de Groot N.N."/>
        </authorList>
    </citation>
    <scope>NUCLEOTIDE SEQUENCE [LARGE SCALE GENOMIC DNA]</scope>
    <source>
        <strain evidence="8 9">DSM 19033</strain>
    </source>
</reference>
<evidence type="ECO:0000259" key="5">
    <source>
        <dbReference type="Pfam" id="PF13802"/>
    </source>
</evidence>
<evidence type="ECO:0000259" key="6">
    <source>
        <dbReference type="Pfam" id="PF17137"/>
    </source>
</evidence>
<sequence length="789" mass="90233">MKGKMRRFKTKKYYCLMLLLFGFLTQAQAQDNGRNITEHSYNKTSRIRIQMISSNILRISIVPERGEFQNSGLNRYGFITRPDSEGFKPQISAAAQGYSAKTADMQVKVNYVTGNIHVTNTDGTKVLLDQSGASFEKGITEAVFKADKEEDWIGFGDQSRTHLYHRGYMADCDVRYKTSTYIPVPYFMSTKGVGILVNTTYRTIFDMCKTKPNSYNWKNQSGTVDYYVIVGKDFKQLINSYTSLTGRPKLPPQWAFGLWFICRDQADDMEAVNAAYSFRQEKIPCDVIGLEPGWMERRYDYSTKKKWSSKRFPHPFWFNDARPPSFVPALKKMGFKLELWLCSNYDLSYEAERQAGRRAGIKVNSDSLKDAAKANATPPIFQDDHLSGIVYADTVTLIDTPWFHHLEKFVDQGVDFFKQDAAVQMEFHPDRLWGNGMKDKEMHNLYPILYSQQMYDGFKAKTNRRPAALTPAGWTGFQAFSATWTGDTGGELATLGGILNTSIVGGSWSTVDMEVSTKEGIHYGYLLPFSEICSWAYFKMPWVQGSELTSIHRDYAELRSRLFPYLYSSARMSTKTGLPLLEPLTIAYPEDKNCRENLHQYLLGPGLMVGIYKKDMYFPAGRWKDYWTGQIIEGSQQKDISWPEDKGGALYVNSGSIIPMGQMMQYRGEKPLDEITLYVFPDQKETSFDLYEDDGITFDYEKGNYSTTHITTKKAEIASIIEIGKTIGTFENMVKQRTWNIIVNLEARPLAVSMDGAIIKEDQYTYDDTRKELTIRKLTKPGMISVREK</sequence>
<evidence type="ECO:0000313" key="8">
    <source>
        <dbReference type="EMBL" id="SEA96378.1"/>
    </source>
</evidence>
<dbReference type="InterPro" id="IPR048395">
    <property type="entry name" value="Glyco_hydro_31_C"/>
</dbReference>
<dbReference type="InterPro" id="IPR025887">
    <property type="entry name" value="Glyco_hydro_31_N_dom"/>
</dbReference>
<dbReference type="Gene3D" id="2.60.40.1760">
    <property type="entry name" value="glycosyl hydrolase (family 31)"/>
    <property type="match status" value="1"/>
</dbReference>
<dbReference type="InterPro" id="IPR033403">
    <property type="entry name" value="DUF5110"/>
</dbReference>
<keyword evidence="2" id="KW-0326">Glycosidase</keyword>
<dbReference type="AlphaFoldDB" id="A0A1H4FI07"/>
<dbReference type="Pfam" id="PF21365">
    <property type="entry name" value="Glyco_hydro_31_3rd"/>
    <property type="match status" value="1"/>
</dbReference>
<feature type="domain" description="Glycoside hydrolase family 31 N-terminal" evidence="5">
    <location>
        <begin position="47"/>
        <end position="206"/>
    </location>
</feature>
<protein>
    <submittedName>
        <fullName evidence="8">Alpha-glucosidase, glycosyl hydrolase family GH31</fullName>
    </submittedName>
</protein>
<feature type="domain" description="Glycosyl hydrolase family 31 C-terminal" evidence="7">
    <location>
        <begin position="577"/>
        <end position="658"/>
    </location>
</feature>
<dbReference type="SUPFAM" id="SSF51445">
    <property type="entry name" value="(Trans)glycosidases"/>
    <property type="match status" value="1"/>
</dbReference>
<dbReference type="SUPFAM" id="SSF51011">
    <property type="entry name" value="Glycosyl hydrolase domain"/>
    <property type="match status" value="1"/>
</dbReference>
<accession>A0A1H4FI07</accession>
<dbReference type="GO" id="GO:0004553">
    <property type="term" value="F:hydrolase activity, hydrolyzing O-glycosyl compounds"/>
    <property type="evidence" value="ECO:0007669"/>
    <property type="project" value="InterPro"/>
</dbReference>
<evidence type="ECO:0000313" key="9">
    <source>
        <dbReference type="Proteomes" id="UP000198850"/>
    </source>
</evidence>
<dbReference type="CDD" id="cd14752">
    <property type="entry name" value="GH31_N"/>
    <property type="match status" value="1"/>
</dbReference>
<dbReference type="Pfam" id="PF01055">
    <property type="entry name" value="Glyco_hydro_31_2nd"/>
    <property type="match status" value="1"/>
</dbReference>
<dbReference type="GO" id="GO:0005975">
    <property type="term" value="P:carbohydrate metabolic process"/>
    <property type="evidence" value="ECO:0007669"/>
    <property type="project" value="InterPro"/>
</dbReference>
<evidence type="ECO:0000259" key="4">
    <source>
        <dbReference type="Pfam" id="PF01055"/>
    </source>
</evidence>
<dbReference type="InterPro" id="IPR013780">
    <property type="entry name" value="Glyco_hydro_b"/>
</dbReference>
<feature type="chain" id="PRO_5011673810" evidence="3">
    <location>
        <begin position="30"/>
        <end position="789"/>
    </location>
</feature>
<evidence type="ECO:0000259" key="7">
    <source>
        <dbReference type="Pfam" id="PF21365"/>
    </source>
</evidence>
<dbReference type="Gene3D" id="3.20.20.80">
    <property type="entry name" value="Glycosidases"/>
    <property type="match status" value="1"/>
</dbReference>
<dbReference type="GO" id="GO:0030246">
    <property type="term" value="F:carbohydrate binding"/>
    <property type="evidence" value="ECO:0007669"/>
    <property type="project" value="InterPro"/>
</dbReference>
<dbReference type="SUPFAM" id="SSF74650">
    <property type="entry name" value="Galactose mutarotase-like"/>
    <property type="match status" value="1"/>
</dbReference>
<feature type="domain" description="DUF5110" evidence="6">
    <location>
        <begin position="674"/>
        <end position="744"/>
    </location>
</feature>
<dbReference type="STRING" id="425514.SAMN05443550_107196"/>
<dbReference type="Pfam" id="PF17137">
    <property type="entry name" value="DUF5110"/>
    <property type="match status" value="1"/>
</dbReference>
<name>A0A1H4FI07_9SPHI</name>
<evidence type="ECO:0000256" key="2">
    <source>
        <dbReference type="RuleBase" id="RU361185"/>
    </source>
</evidence>
<dbReference type="OrthoDB" id="176168at2"/>
<evidence type="ECO:0000256" key="3">
    <source>
        <dbReference type="SAM" id="SignalP"/>
    </source>
</evidence>
<comment type="similarity">
    <text evidence="1 2">Belongs to the glycosyl hydrolase 31 family.</text>
</comment>
<dbReference type="InterPro" id="IPR011013">
    <property type="entry name" value="Gal_mutarotase_sf_dom"/>
</dbReference>
<gene>
    <name evidence="8" type="ORF">SAMN05443550_107196</name>
</gene>
<feature type="signal peptide" evidence="3">
    <location>
        <begin position="1"/>
        <end position="29"/>
    </location>
</feature>
<dbReference type="PANTHER" id="PTHR43863">
    <property type="entry name" value="HYDROLASE, PUTATIVE (AFU_ORTHOLOGUE AFUA_1G03140)-RELATED"/>
    <property type="match status" value="1"/>
</dbReference>
<organism evidence="8 9">
    <name type="scientific">Pedobacter hartonius</name>
    <dbReference type="NCBI Taxonomy" id="425514"/>
    <lineage>
        <taxon>Bacteria</taxon>
        <taxon>Pseudomonadati</taxon>
        <taxon>Bacteroidota</taxon>
        <taxon>Sphingobacteriia</taxon>
        <taxon>Sphingobacteriales</taxon>
        <taxon>Sphingobacteriaceae</taxon>
        <taxon>Pedobacter</taxon>
    </lineage>
</organism>
<feature type="domain" description="Glycoside hydrolase family 31 TIM barrel" evidence="4">
    <location>
        <begin position="248"/>
        <end position="568"/>
    </location>
</feature>